<accession>A0A165IYY2</accession>
<dbReference type="Proteomes" id="UP000076842">
    <property type="component" value="Unassembled WGS sequence"/>
</dbReference>
<reference evidence="2 3" key="1">
    <citation type="journal article" date="2016" name="Mol. Biol. Evol.">
        <title>Comparative Genomics of Early-Diverging Mushroom-Forming Fungi Provides Insights into the Origins of Lignocellulose Decay Capabilities.</title>
        <authorList>
            <person name="Nagy L.G."/>
            <person name="Riley R."/>
            <person name="Tritt A."/>
            <person name="Adam C."/>
            <person name="Daum C."/>
            <person name="Floudas D."/>
            <person name="Sun H."/>
            <person name="Yadav J.S."/>
            <person name="Pangilinan J."/>
            <person name="Larsson K.H."/>
            <person name="Matsuura K."/>
            <person name="Barry K."/>
            <person name="Labutti K."/>
            <person name="Kuo R."/>
            <person name="Ohm R.A."/>
            <person name="Bhattacharya S.S."/>
            <person name="Shirouzu T."/>
            <person name="Yoshinaga Y."/>
            <person name="Martin F.M."/>
            <person name="Grigoriev I.V."/>
            <person name="Hibbett D.S."/>
        </authorList>
    </citation>
    <scope>NUCLEOTIDE SEQUENCE [LARGE SCALE GENOMIC DNA]</scope>
    <source>
        <strain evidence="2 3">HHB12733</strain>
    </source>
</reference>
<dbReference type="GO" id="GO:0043022">
    <property type="term" value="F:ribosome binding"/>
    <property type="evidence" value="ECO:0007669"/>
    <property type="project" value="TreeGrafter"/>
</dbReference>
<organism evidence="2 3">
    <name type="scientific">Calocera cornea HHB12733</name>
    <dbReference type="NCBI Taxonomy" id="1353952"/>
    <lineage>
        <taxon>Eukaryota</taxon>
        <taxon>Fungi</taxon>
        <taxon>Dikarya</taxon>
        <taxon>Basidiomycota</taxon>
        <taxon>Agaricomycotina</taxon>
        <taxon>Dacrymycetes</taxon>
        <taxon>Dacrymycetales</taxon>
        <taxon>Dacrymycetaceae</taxon>
        <taxon>Calocera</taxon>
    </lineage>
</organism>
<proteinExistence type="predicted"/>
<dbReference type="InParanoid" id="A0A165IYY2"/>
<dbReference type="GO" id="GO:0005786">
    <property type="term" value="C:signal recognition particle, endoplasmic reticulum targeting"/>
    <property type="evidence" value="ECO:0007669"/>
    <property type="project" value="TreeGrafter"/>
</dbReference>
<dbReference type="InterPro" id="IPR011990">
    <property type="entry name" value="TPR-like_helical_dom_sf"/>
</dbReference>
<dbReference type="EMBL" id="KV423925">
    <property type="protein sequence ID" value="KZT61153.1"/>
    <property type="molecule type" value="Genomic_DNA"/>
</dbReference>
<dbReference type="GO" id="GO:0006614">
    <property type="term" value="P:SRP-dependent cotranslational protein targeting to membrane"/>
    <property type="evidence" value="ECO:0007669"/>
    <property type="project" value="InterPro"/>
</dbReference>
<protein>
    <recommendedName>
        <fullName evidence="4">Signal recognition particle subunit SRP72</fullName>
    </recommendedName>
</protein>
<evidence type="ECO:0008006" key="4">
    <source>
        <dbReference type="Google" id="ProtNLM"/>
    </source>
</evidence>
<dbReference type="OrthoDB" id="5421607at2759"/>
<feature type="compositionally biased region" description="Basic and acidic residues" evidence="1">
    <location>
        <begin position="239"/>
        <end position="253"/>
    </location>
</feature>
<dbReference type="GO" id="GO:0008312">
    <property type="term" value="F:7S RNA binding"/>
    <property type="evidence" value="ECO:0007669"/>
    <property type="project" value="TreeGrafter"/>
</dbReference>
<evidence type="ECO:0000313" key="2">
    <source>
        <dbReference type="EMBL" id="KZT61153.1"/>
    </source>
</evidence>
<evidence type="ECO:0000313" key="3">
    <source>
        <dbReference type="Proteomes" id="UP000076842"/>
    </source>
</evidence>
<evidence type="ECO:0000256" key="1">
    <source>
        <dbReference type="SAM" id="MobiDB-lite"/>
    </source>
</evidence>
<dbReference type="SUPFAM" id="SSF48452">
    <property type="entry name" value="TPR-like"/>
    <property type="match status" value="1"/>
</dbReference>
<dbReference type="PANTHER" id="PTHR14094:SF9">
    <property type="entry name" value="SIGNAL RECOGNITION PARTICLE SUBUNIT SRP72"/>
    <property type="match status" value="1"/>
</dbReference>
<gene>
    <name evidence="2" type="ORF">CALCODRAFT_464531</name>
</gene>
<dbReference type="Gene3D" id="1.25.40.10">
    <property type="entry name" value="Tetratricopeptide repeat domain"/>
    <property type="match status" value="1"/>
</dbReference>
<feature type="compositionally biased region" description="Polar residues" evidence="1">
    <location>
        <begin position="199"/>
        <end position="213"/>
    </location>
</feature>
<feature type="compositionally biased region" description="Low complexity" evidence="1">
    <location>
        <begin position="267"/>
        <end position="283"/>
    </location>
</feature>
<dbReference type="STRING" id="1353952.A0A165IYY2"/>
<dbReference type="AlphaFoldDB" id="A0A165IYY2"/>
<dbReference type="InterPro" id="IPR026270">
    <property type="entry name" value="SRP72"/>
</dbReference>
<dbReference type="PANTHER" id="PTHR14094">
    <property type="entry name" value="SIGNAL RECOGNITION PARTICLE 72"/>
    <property type="match status" value="1"/>
</dbReference>
<keyword evidence="3" id="KW-1185">Reference proteome</keyword>
<sequence>MPQTASKQRQPVANKPQKSLDERVALLFTSLAAQLEGAHFRNALRNCDRILKLLPDDRDAAETKLYLLLQLEQYEQALELISAFPLDLTFERAYCLYRLHSRDEAFILLEQLRVAGTQQRGCEHLEAQLRYRDTAYDECLKLYTHLLDTCPEDGDESDDILNNLGAAQSYIDFINSGYQGAIHELNLDVSKLEASPPTIATTSMTAPSVSNPGKPSPPRLARKSRIPNHVVLGVTPLPDPERWLKKRDRTKDVRRAKKGKKEGMGAGATQGVAVGAAPTPSATGGTGAGKKKKKQGR</sequence>
<feature type="region of interest" description="Disordered" evidence="1">
    <location>
        <begin position="199"/>
        <end position="297"/>
    </location>
</feature>
<name>A0A165IYY2_9BASI</name>